<protein>
    <submittedName>
        <fullName evidence="1">Uncharacterized protein</fullName>
    </submittedName>
</protein>
<gene>
    <name evidence="1" type="ORF">PS928_03609</name>
</gene>
<organism evidence="1 2">
    <name type="scientific">Pseudomonas fluorescens</name>
    <dbReference type="NCBI Taxonomy" id="294"/>
    <lineage>
        <taxon>Bacteria</taxon>
        <taxon>Pseudomonadati</taxon>
        <taxon>Pseudomonadota</taxon>
        <taxon>Gammaproteobacteria</taxon>
        <taxon>Pseudomonadales</taxon>
        <taxon>Pseudomonadaceae</taxon>
        <taxon>Pseudomonas</taxon>
    </lineage>
</organism>
<dbReference type="EMBL" id="CABVJF010000013">
    <property type="protein sequence ID" value="VVQ10328.1"/>
    <property type="molecule type" value="Genomic_DNA"/>
</dbReference>
<proteinExistence type="predicted"/>
<evidence type="ECO:0000313" key="2">
    <source>
        <dbReference type="Proteomes" id="UP000381378"/>
    </source>
</evidence>
<accession>A0A5E7UKJ8</accession>
<evidence type="ECO:0000313" key="1">
    <source>
        <dbReference type="EMBL" id="VVQ10328.1"/>
    </source>
</evidence>
<sequence>MGKVSFRDGSGRQTVDGDGALFPSLKQAVALRAKSVTFCI</sequence>
<name>A0A5E7UKJ8_PSEFL</name>
<reference evidence="1 2" key="1">
    <citation type="submission" date="2019-09" db="EMBL/GenBank/DDBJ databases">
        <authorList>
            <person name="Chandra G."/>
            <person name="Truman W A."/>
        </authorList>
    </citation>
    <scope>NUCLEOTIDE SEQUENCE [LARGE SCALE GENOMIC DNA]</scope>
    <source>
        <strain evidence="1">PS928</strain>
    </source>
</reference>
<dbReference type="AlphaFoldDB" id="A0A5E7UKJ8"/>
<dbReference type="Proteomes" id="UP000381378">
    <property type="component" value="Unassembled WGS sequence"/>
</dbReference>